<dbReference type="InterPro" id="IPR029787">
    <property type="entry name" value="Nucleotide_cyclase"/>
</dbReference>
<dbReference type="Gene3D" id="3.30.70.1230">
    <property type="entry name" value="Nucleotide cyclase"/>
    <property type="match status" value="1"/>
</dbReference>
<dbReference type="EMBL" id="CP041969">
    <property type="protein sequence ID" value="QMV39916.1"/>
    <property type="molecule type" value="Genomic_DNA"/>
</dbReference>
<protein>
    <recommendedName>
        <fullName evidence="3">Adenylate/guanylate cyclase domain-containing protein</fullName>
    </recommendedName>
</protein>
<organism evidence="1 2">
    <name type="scientific">Cohnella cholangitidis</name>
    <dbReference type="NCBI Taxonomy" id="2598458"/>
    <lineage>
        <taxon>Bacteria</taxon>
        <taxon>Bacillati</taxon>
        <taxon>Bacillota</taxon>
        <taxon>Bacilli</taxon>
        <taxon>Bacillales</taxon>
        <taxon>Paenibacillaceae</taxon>
        <taxon>Cohnella</taxon>
    </lineage>
</organism>
<dbReference type="RefSeq" id="WP_182301247.1">
    <property type="nucleotide sequence ID" value="NZ_CP041969.1"/>
</dbReference>
<proteinExistence type="predicted"/>
<evidence type="ECO:0000313" key="1">
    <source>
        <dbReference type="EMBL" id="QMV39916.1"/>
    </source>
</evidence>
<dbReference type="SUPFAM" id="SSF55073">
    <property type="entry name" value="Nucleotide cyclase"/>
    <property type="match status" value="1"/>
</dbReference>
<reference evidence="1 2" key="1">
    <citation type="submission" date="2019-07" db="EMBL/GenBank/DDBJ databases">
        <authorList>
            <person name="Kim J.K."/>
            <person name="Cheong H.-M."/>
            <person name="Choi Y."/>
            <person name="Hwang K.J."/>
            <person name="Lee S."/>
            <person name="Choi C."/>
        </authorList>
    </citation>
    <scope>NUCLEOTIDE SEQUENCE [LARGE SCALE GENOMIC DNA]</scope>
    <source>
        <strain evidence="1 2">KS 22</strain>
    </source>
</reference>
<dbReference type="KEGG" id="cchl:FPL14_00865"/>
<sequence>MNHTTDTVKATYDNLMKQSKRLVERQVEHPEHYPTEDQYAVLHMSLESQGKRNGDHSQDLSLTQLGVFRFISVVSQIVSGWGGELIETNLNAYTAIFPMSEPDATSRSCICGMQILNAITNVIQPSLREEGIEMSFHCGIGISMGSVFGFQTGLQAPMNRLYYGDAISSAVEYANMSSGVVIVDRLIKEQIERSETGFKVQFQPYRYHEWVGYQFKVG</sequence>
<accession>A0A7G5BSI2</accession>
<dbReference type="Proteomes" id="UP000515679">
    <property type="component" value="Chromosome"/>
</dbReference>
<evidence type="ECO:0000313" key="2">
    <source>
        <dbReference type="Proteomes" id="UP000515679"/>
    </source>
</evidence>
<keyword evidence="2" id="KW-1185">Reference proteome</keyword>
<gene>
    <name evidence="1" type="ORF">FPL14_00865</name>
</gene>
<dbReference type="AlphaFoldDB" id="A0A7G5BSI2"/>
<evidence type="ECO:0008006" key="3">
    <source>
        <dbReference type="Google" id="ProtNLM"/>
    </source>
</evidence>
<name>A0A7G5BSI2_9BACL</name>